<dbReference type="Pfam" id="PF02080">
    <property type="entry name" value="TrkA_C"/>
    <property type="match status" value="1"/>
</dbReference>
<dbReference type="EMBL" id="JNAH01000003">
    <property type="protein sequence ID" value="KGF88323.1"/>
    <property type="molecule type" value="Genomic_DNA"/>
</dbReference>
<dbReference type="RefSeq" id="WP_032523866.1">
    <property type="nucleotide sequence ID" value="NZ_CP138934.1"/>
</dbReference>
<evidence type="ECO:0000313" key="3">
    <source>
        <dbReference type="EMBL" id="KGF88323.1"/>
    </source>
</evidence>
<dbReference type="Gene3D" id="3.30.70.1450">
    <property type="entry name" value="Regulator of K+ conductance, C-terminal domain"/>
    <property type="match status" value="1"/>
</dbReference>
<organism evidence="3 4">
    <name type="scientific">Prochlorococcus marinus str. GP2</name>
    <dbReference type="NCBI Taxonomy" id="59925"/>
    <lineage>
        <taxon>Bacteria</taxon>
        <taxon>Bacillati</taxon>
        <taxon>Cyanobacteriota</taxon>
        <taxon>Cyanophyceae</taxon>
        <taxon>Synechococcales</taxon>
        <taxon>Prochlorococcaceae</taxon>
        <taxon>Prochlorococcus</taxon>
    </lineage>
</organism>
<comment type="caution">
    <text evidence="3">The sequence shown here is derived from an EMBL/GenBank/DDBJ whole genome shotgun (WGS) entry which is preliminary data.</text>
</comment>
<dbReference type="eggNOG" id="COG0569">
    <property type="taxonomic scope" value="Bacteria"/>
</dbReference>
<dbReference type="InterPro" id="IPR006037">
    <property type="entry name" value="RCK_C"/>
</dbReference>
<evidence type="ECO:0000259" key="2">
    <source>
        <dbReference type="PROSITE" id="PS51202"/>
    </source>
</evidence>
<dbReference type="PANTHER" id="PTHR43833">
    <property type="entry name" value="POTASSIUM CHANNEL PROTEIN 2-RELATED-RELATED"/>
    <property type="match status" value="1"/>
</dbReference>
<dbReference type="AlphaFoldDB" id="A0A0A1ZJB8"/>
<dbReference type="Pfam" id="PF02254">
    <property type="entry name" value="TrkA_N"/>
    <property type="match status" value="1"/>
</dbReference>
<dbReference type="GO" id="GO:0006813">
    <property type="term" value="P:potassium ion transport"/>
    <property type="evidence" value="ECO:0007669"/>
    <property type="project" value="InterPro"/>
</dbReference>
<dbReference type="Proteomes" id="UP000030598">
    <property type="component" value="Unassembled WGS sequence"/>
</dbReference>
<dbReference type="InterPro" id="IPR050721">
    <property type="entry name" value="Trk_Ktr_HKT_K-transport"/>
</dbReference>
<dbReference type="PROSITE" id="PS51201">
    <property type="entry name" value="RCK_N"/>
    <property type="match status" value="1"/>
</dbReference>
<dbReference type="PANTHER" id="PTHR43833:SF7">
    <property type="entry name" value="KTR SYSTEM POTASSIUM UPTAKE PROTEIN C"/>
    <property type="match status" value="1"/>
</dbReference>
<name>A0A0A1ZJB8_PROMR</name>
<feature type="domain" description="RCK C-terminal" evidence="2">
    <location>
        <begin position="154"/>
        <end position="234"/>
    </location>
</feature>
<feature type="domain" description="RCK N-terminal" evidence="1">
    <location>
        <begin position="15"/>
        <end position="136"/>
    </location>
</feature>
<dbReference type="InterPro" id="IPR036721">
    <property type="entry name" value="RCK_C_sf"/>
</dbReference>
<dbReference type="Gene3D" id="3.40.50.720">
    <property type="entry name" value="NAD(P)-binding Rossmann-like Domain"/>
    <property type="match status" value="1"/>
</dbReference>
<reference evidence="4" key="1">
    <citation type="journal article" date="2014" name="Sci. Data">
        <title>Genomes of diverse isolates of the marine cyanobacterium Prochlorococcus.</title>
        <authorList>
            <person name="Biller S."/>
            <person name="Berube P."/>
            <person name="Thompson J."/>
            <person name="Kelly L."/>
            <person name="Roggensack S."/>
            <person name="Awad L."/>
            <person name="Roache-Johnson K."/>
            <person name="Ding H."/>
            <person name="Giovannoni S.J."/>
            <person name="Moore L.R."/>
            <person name="Chisholm S.W."/>
        </authorList>
    </citation>
    <scope>NUCLEOTIDE SEQUENCE [LARGE SCALE GENOMIC DNA]</scope>
    <source>
        <strain evidence="4">GP2</strain>
    </source>
</reference>
<evidence type="ECO:0000313" key="4">
    <source>
        <dbReference type="Proteomes" id="UP000030598"/>
    </source>
</evidence>
<dbReference type="InterPro" id="IPR036291">
    <property type="entry name" value="NAD(P)-bd_dom_sf"/>
</dbReference>
<protein>
    <submittedName>
        <fullName evidence="3">Trk system potassium uptake protein TrkA</fullName>
    </submittedName>
</protein>
<dbReference type="GO" id="GO:0008324">
    <property type="term" value="F:monoatomic cation transmembrane transporter activity"/>
    <property type="evidence" value="ECO:0007669"/>
    <property type="project" value="InterPro"/>
</dbReference>
<dbReference type="SUPFAM" id="SSF51735">
    <property type="entry name" value="NAD(P)-binding Rossmann-fold domains"/>
    <property type="match status" value="1"/>
</dbReference>
<dbReference type="InterPro" id="IPR003148">
    <property type="entry name" value="RCK_N"/>
</dbReference>
<dbReference type="OrthoDB" id="9776294at2"/>
<gene>
    <name evidence="3" type="ORF">EU91_0254</name>
</gene>
<dbReference type="SUPFAM" id="SSF116726">
    <property type="entry name" value="TrkA C-terminal domain-like"/>
    <property type="match status" value="1"/>
</dbReference>
<sequence length="234" mass="25992">MADWWQWSQKREKEALTFAIVGVGRFGTAVCRELISNGADVLAADYSEKAIDDLRQLEPSIEARVVDCTDEESMKESGILEMNTVVVGISEPIEASITTTLIAKDSEGSKVKRVIARATSDLHEKMLKRVGADKVVFPSRMQGERLGLELVRPNLIERLELDNQTGIDEITVPEEFIGRSLRDLNMRKNYLVNVLAAGPAEELTVNPPAKYILERGNILVVMGKTADLQKLPQN</sequence>
<dbReference type="STRING" id="59925.EU91_0254"/>
<evidence type="ECO:0000259" key="1">
    <source>
        <dbReference type="PROSITE" id="PS51201"/>
    </source>
</evidence>
<accession>A0A0A1ZJB8</accession>
<proteinExistence type="predicted"/>
<dbReference type="PROSITE" id="PS51202">
    <property type="entry name" value="RCK_C"/>
    <property type="match status" value="1"/>
</dbReference>